<dbReference type="EMBL" id="JAVRRG010000017">
    <property type="protein sequence ID" value="KAK5097719.1"/>
    <property type="molecule type" value="Genomic_DNA"/>
</dbReference>
<comment type="caution">
    <text evidence="3">The sequence shown here is derived from an EMBL/GenBank/DDBJ whole genome shotgun (WGS) entry which is preliminary data.</text>
</comment>
<protein>
    <submittedName>
        <fullName evidence="3">Uncharacterized protein</fullName>
    </submittedName>
</protein>
<keyword evidence="4" id="KW-1185">Reference proteome</keyword>
<organism evidence="3 4">
    <name type="scientific">Lithohypha guttulata</name>
    <dbReference type="NCBI Taxonomy" id="1690604"/>
    <lineage>
        <taxon>Eukaryota</taxon>
        <taxon>Fungi</taxon>
        <taxon>Dikarya</taxon>
        <taxon>Ascomycota</taxon>
        <taxon>Pezizomycotina</taxon>
        <taxon>Eurotiomycetes</taxon>
        <taxon>Chaetothyriomycetidae</taxon>
        <taxon>Chaetothyriales</taxon>
        <taxon>Trichomeriaceae</taxon>
        <taxon>Lithohypha</taxon>
    </lineage>
</organism>
<keyword evidence="1" id="KW-0175">Coiled coil</keyword>
<dbReference type="Proteomes" id="UP001345013">
    <property type="component" value="Unassembled WGS sequence"/>
</dbReference>
<gene>
    <name evidence="3" type="ORF">LTR24_002186</name>
</gene>
<feature type="coiled-coil region" evidence="1">
    <location>
        <begin position="6"/>
        <end position="33"/>
    </location>
</feature>
<name>A0ABR0KIS0_9EURO</name>
<sequence length="292" mass="32381">MEDLIIEERELRNRQISKERQIWEREVRILRETLAPFYHTEADLTRRLLDLEGKTDQTYEGHSLLKERLATLDKTSMTLERRLDNCELSRCRKRKAGLGQEETGIMSPGSNYTCSETSVSDATSVTTHKSPQAPSPLNPPLPASPFTTSPRSSGILRLSSAAHYSNGHTAYVNHHKRRLPASNIEPRSSGFLSIDLAERLRNQRLEQPQHGEPALSAIHDGPRASAYMKKSGLPSPPHNEVSAGALPVSALLSKSIGRKMESRSPKKLKQHNDGMTGLELLANVAGPLAQQS</sequence>
<evidence type="ECO:0000256" key="1">
    <source>
        <dbReference type="SAM" id="Coils"/>
    </source>
</evidence>
<evidence type="ECO:0000313" key="3">
    <source>
        <dbReference type="EMBL" id="KAK5097719.1"/>
    </source>
</evidence>
<feature type="compositionally biased region" description="Pro residues" evidence="2">
    <location>
        <begin position="133"/>
        <end position="143"/>
    </location>
</feature>
<feature type="compositionally biased region" description="Polar residues" evidence="2">
    <location>
        <begin position="108"/>
        <end position="129"/>
    </location>
</feature>
<accession>A0ABR0KIS0</accession>
<feature type="region of interest" description="Disordered" evidence="2">
    <location>
        <begin position="256"/>
        <end position="277"/>
    </location>
</feature>
<reference evidence="3 4" key="1">
    <citation type="submission" date="2023-08" db="EMBL/GenBank/DDBJ databases">
        <title>Black Yeasts Isolated from many extreme environments.</title>
        <authorList>
            <person name="Coleine C."/>
            <person name="Stajich J.E."/>
            <person name="Selbmann L."/>
        </authorList>
    </citation>
    <scope>NUCLEOTIDE SEQUENCE [LARGE SCALE GENOMIC DNA]</scope>
    <source>
        <strain evidence="3 4">CCFEE 5885</strain>
    </source>
</reference>
<feature type="region of interest" description="Disordered" evidence="2">
    <location>
        <begin position="99"/>
        <end position="153"/>
    </location>
</feature>
<evidence type="ECO:0000313" key="4">
    <source>
        <dbReference type="Proteomes" id="UP001345013"/>
    </source>
</evidence>
<proteinExistence type="predicted"/>
<evidence type="ECO:0000256" key="2">
    <source>
        <dbReference type="SAM" id="MobiDB-lite"/>
    </source>
</evidence>